<accession>A0ABV5XMC3</accession>
<organism evidence="2 3">
    <name type="scientific">Rhodococcus baikonurensis</name>
    <dbReference type="NCBI Taxonomy" id="172041"/>
    <lineage>
        <taxon>Bacteria</taxon>
        <taxon>Bacillati</taxon>
        <taxon>Actinomycetota</taxon>
        <taxon>Actinomycetes</taxon>
        <taxon>Mycobacteriales</taxon>
        <taxon>Nocardiaceae</taxon>
        <taxon>Rhodococcus</taxon>
        <taxon>Rhodococcus erythropolis group</taxon>
    </lineage>
</organism>
<dbReference type="Gene3D" id="3.40.50.1820">
    <property type="entry name" value="alpha/beta hydrolase"/>
    <property type="match status" value="1"/>
</dbReference>
<evidence type="ECO:0000313" key="3">
    <source>
        <dbReference type="Proteomes" id="UP001589587"/>
    </source>
</evidence>
<feature type="domain" description="Dienelactone hydrolase" evidence="1">
    <location>
        <begin position="34"/>
        <end position="224"/>
    </location>
</feature>
<dbReference type="InterPro" id="IPR002925">
    <property type="entry name" value="Dienelactn_hydro"/>
</dbReference>
<dbReference type="PANTHER" id="PTHR46623:SF6">
    <property type="entry name" value="ALPHA_BETA-HYDROLASES SUPERFAMILY PROTEIN"/>
    <property type="match status" value="1"/>
</dbReference>
<evidence type="ECO:0000259" key="1">
    <source>
        <dbReference type="Pfam" id="PF01738"/>
    </source>
</evidence>
<dbReference type="EMBL" id="JBHMAS010000071">
    <property type="protein sequence ID" value="MFB9783630.1"/>
    <property type="molecule type" value="Genomic_DNA"/>
</dbReference>
<gene>
    <name evidence="2" type="ORF">ACFFQ6_28405</name>
</gene>
<reference evidence="2 3" key="1">
    <citation type="submission" date="2024-09" db="EMBL/GenBank/DDBJ databases">
        <authorList>
            <person name="Sun Q."/>
            <person name="Mori K."/>
        </authorList>
    </citation>
    <scope>NUCLEOTIDE SEQUENCE [LARGE SCALE GENOMIC DNA]</scope>
    <source>
        <strain evidence="2 3">JCM 11411</strain>
    </source>
</reference>
<dbReference type="InterPro" id="IPR029058">
    <property type="entry name" value="AB_hydrolase_fold"/>
</dbReference>
<proteinExistence type="predicted"/>
<dbReference type="EC" id="3.1.-.-" evidence="2"/>
<evidence type="ECO:0000313" key="2">
    <source>
        <dbReference type="EMBL" id="MFB9783630.1"/>
    </source>
</evidence>
<comment type="caution">
    <text evidence="2">The sequence shown here is derived from an EMBL/GenBank/DDBJ whole genome shotgun (WGS) entry which is preliminary data.</text>
</comment>
<sequence length="246" mass="26333">MSTAVPMITPTYTDVTAVGGVWQIAQINLPGTPRGAVILLCEPDGLGDQSVELMNRLAEHGYESLAANVTATDPELLGDDRALAVLRAFVAHLGARGWREEQIGVVGYGFGGRIALRAAADLDLGAAISVSPVGMTRGNCVRPALLHAARPVSTPWLGMFGADDEAAPAEAVRLLAERLTDPSPAYTQLVTYPGVDGDFFRESADALGHAAMFDSWQRIIEWFNLRVVPRSSPYAEIWSLKEAMSD</sequence>
<dbReference type="InterPro" id="IPR051049">
    <property type="entry name" value="Dienelactone_hydrolase-like"/>
</dbReference>
<dbReference type="Pfam" id="PF01738">
    <property type="entry name" value="DLH"/>
    <property type="match status" value="1"/>
</dbReference>
<dbReference type="RefSeq" id="WP_214514719.1">
    <property type="nucleotide sequence ID" value="NZ_JBHMAS010000071.1"/>
</dbReference>
<dbReference type="PANTHER" id="PTHR46623">
    <property type="entry name" value="CARBOXYMETHYLENEBUTENOLIDASE-RELATED"/>
    <property type="match status" value="1"/>
</dbReference>
<dbReference type="SUPFAM" id="SSF53474">
    <property type="entry name" value="alpha/beta-Hydrolases"/>
    <property type="match status" value="1"/>
</dbReference>
<dbReference type="Proteomes" id="UP001589587">
    <property type="component" value="Unassembled WGS sequence"/>
</dbReference>
<keyword evidence="2" id="KW-0378">Hydrolase</keyword>
<name>A0ABV5XMC3_9NOCA</name>
<dbReference type="GO" id="GO:0016787">
    <property type="term" value="F:hydrolase activity"/>
    <property type="evidence" value="ECO:0007669"/>
    <property type="project" value="UniProtKB-KW"/>
</dbReference>
<protein>
    <submittedName>
        <fullName evidence="2">Dienelactone hydrolase family protein</fullName>
        <ecNumber evidence="2">3.1.-.-</ecNumber>
    </submittedName>
</protein>
<keyword evidence="3" id="KW-1185">Reference proteome</keyword>